<evidence type="ECO:0000313" key="2">
    <source>
        <dbReference type="EMBL" id="TCS79575.1"/>
    </source>
</evidence>
<proteinExistence type="predicted"/>
<dbReference type="GO" id="GO:0002949">
    <property type="term" value="P:tRNA threonylcarbamoyladenosine modification"/>
    <property type="evidence" value="ECO:0007669"/>
    <property type="project" value="InterPro"/>
</dbReference>
<dbReference type="Gene3D" id="3.30.420.40">
    <property type="match status" value="2"/>
</dbReference>
<dbReference type="SUPFAM" id="SSF53067">
    <property type="entry name" value="Actin-like ATPase domain"/>
    <property type="match status" value="2"/>
</dbReference>
<sequence>MKILALDTSTSVMGVALLDDQKVYGEITTNVKTNHSVRLMPSIELLFQEVDWKPEEIDLVAIAQGPGSYTGVRIGVTTAKTLAWSLNKPIIGISTLEAMAYQNKEFKGLISPMIDARRGQVYTGLYQKQQTEWKNLEVDRIILLTDWLERLRERDEQVLFVGDDVTLHQEKIKEALGEKAVISEPPFGIPRPSIIGYLAKKEYERGRVDNVFDFVPEYLQLAEAEVKWLEKQKKQSST</sequence>
<dbReference type="EMBL" id="SMAB01000020">
    <property type="protein sequence ID" value="TCS79575.1"/>
    <property type="molecule type" value="Genomic_DNA"/>
</dbReference>
<dbReference type="CDD" id="cd24032">
    <property type="entry name" value="ASKHA_NBD_TsaB"/>
    <property type="match status" value="1"/>
</dbReference>
<accession>A0A4R3K9J6</accession>
<gene>
    <name evidence="2" type="ORF">EDD72_12034</name>
</gene>
<organism evidence="2 3">
    <name type="scientific">Tepidibacillus fermentans</name>
    <dbReference type="NCBI Taxonomy" id="1281767"/>
    <lineage>
        <taxon>Bacteria</taxon>
        <taxon>Bacillati</taxon>
        <taxon>Bacillota</taxon>
        <taxon>Bacilli</taxon>
        <taxon>Bacillales</taxon>
        <taxon>Bacillaceae</taxon>
        <taxon>Tepidibacillus</taxon>
    </lineage>
</organism>
<dbReference type="PANTHER" id="PTHR11735">
    <property type="entry name" value="TRNA N6-ADENOSINE THREONYLCARBAMOYLTRANSFERASE"/>
    <property type="match status" value="1"/>
</dbReference>
<dbReference type="Pfam" id="PF00814">
    <property type="entry name" value="TsaD"/>
    <property type="match status" value="1"/>
</dbReference>
<name>A0A4R3K9J6_9BACI</name>
<dbReference type="OrthoDB" id="9784166at2"/>
<dbReference type="Proteomes" id="UP000295788">
    <property type="component" value="Unassembled WGS sequence"/>
</dbReference>
<dbReference type="PANTHER" id="PTHR11735:SF11">
    <property type="entry name" value="TRNA THREONYLCARBAMOYLADENOSINE BIOSYNTHESIS PROTEIN TSAB"/>
    <property type="match status" value="1"/>
</dbReference>
<protein>
    <submittedName>
        <fullName evidence="2">tRNA threonylcarbamoyladenosine biosynthesis protein TsaB</fullName>
    </submittedName>
</protein>
<comment type="caution">
    <text evidence="2">The sequence shown here is derived from an EMBL/GenBank/DDBJ whole genome shotgun (WGS) entry which is preliminary data.</text>
</comment>
<keyword evidence="3" id="KW-1185">Reference proteome</keyword>
<dbReference type="InterPro" id="IPR043129">
    <property type="entry name" value="ATPase_NBD"/>
</dbReference>
<evidence type="ECO:0000313" key="3">
    <source>
        <dbReference type="Proteomes" id="UP000295788"/>
    </source>
</evidence>
<dbReference type="NCBIfam" id="TIGR03725">
    <property type="entry name" value="T6A_YeaZ"/>
    <property type="match status" value="1"/>
</dbReference>
<dbReference type="GO" id="GO:0005829">
    <property type="term" value="C:cytosol"/>
    <property type="evidence" value="ECO:0007669"/>
    <property type="project" value="TreeGrafter"/>
</dbReference>
<dbReference type="AlphaFoldDB" id="A0A4R3K9J6"/>
<dbReference type="InterPro" id="IPR022496">
    <property type="entry name" value="T6A_TsaB"/>
</dbReference>
<reference evidence="2 3" key="1">
    <citation type="submission" date="2019-03" db="EMBL/GenBank/DDBJ databases">
        <title>Genomic Encyclopedia of Type Strains, Phase IV (KMG-IV): sequencing the most valuable type-strain genomes for metagenomic binning, comparative biology and taxonomic classification.</title>
        <authorList>
            <person name="Goeker M."/>
        </authorList>
    </citation>
    <scope>NUCLEOTIDE SEQUENCE [LARGE SCALE GENOMIC DNA]</scope>
    <source>
        <strain evidence="2 3">DSM 23802</strain>
    </source>
</reference>
<evidence type="ECO:0000259" key="1">
    <source>
        <dbReference type="Pfam" id="PF00814"/>
    </source>
</evidence>
<feature type="domain" description="Gcp-like" evidence="1">
    <location>
        <begin position="31"/>
        <end position="228"/>
    </location>
</feature>
<dbReference type="InterPro" id="IPR000905">
    <property type="entry name" value="Gcp-like_dom"/>
</dbReference>
<dbReference type="RefSeq" id="WP_132770118.1">
    <property type="nucleotide sequence ID" value="NZ_SMAB01000020.1"/>
</dbReference>